<dbReference type="Proteomes" id="UP000670776">
    <property type="component" value="Unassembled WGS sequence"/>
</dbReference>
<name>A0ABS4BYD9_9FLAO</name>
<dbReference type="RefSeq" id="WP_209656733.1">
    <property type="nucleotide sequence ID" value="NZ_JAGJCB010000026.1"/>
</dbReference>
<proteinExistence type="predicted"/>
<evidence type="ECO:0000313" key="2">
    <source>
        <dbReference type="Proteomes" id="UP000670776"/>
    </source>
</evidence>
<sequence length="274" mass="31910">MKYKSTIWYVLLFVPIILQCQSKSNFKFEFLETNTKVISNKGKTMILYFFEEVSLNEAKTALFQQNYPKKLTDRERFNIALNRKSYHENIKVKRLYYEDGMYKSSVIDSAYYESLPYESVLEVAENHYKKRIGLENQMQHNASNIDEAVKLAYNPLSYLLFDEGSVGINVGLFNLTNKPISKVFGELLVTDNYGEVIISGNYAFTEENHRDKVLSLDEFEAAMNNKGWFSTNIIWTLQSQGTINKIKESKEENLVLLFKPNKIVFADKTELIRK</sequence>
<organism evidence="1 2">
    <name type="scientific">Mariniflexile gromovii</name>
    <dbReference type="NCBI Taxonomy" id="362523"/>
    <lineage>
        <taxon>Bacteria</taxon>
        <taxon>Pseudomonadati</taxon>
        <taxon>Bacteroidota</taxon>
        <taxon>Flavobacteriia</taxon>
        <taxon>Flavobacteriales</taxon>
        <taxon>Flavobacteriaceae</taxon>
        <taxon>Mariniflexile</taxon>
    </lineage>
</organism>
<accession>A0ABS4BYD9</accession>
<dbReference type="EMBL" id="JAGJCB010000026">
    <property type="protein sequence ID" value="MBP0905596.1"/>
    <property type="molecule type" value="Genomic_DNA"/>
</dbReference>
<keyword evidence="2" id="KW-1185">Reference proteome</keyword>
<comment type="caution">
    <text evidence="1">The sequence shown here is derived from an EMBL/GenBank/DDBJ whole genome shotgun (WGS) entry which is preliminary data.</text>
</comment>
<evidence type="ECO:0000313" key="1">
    <source>
        <dbReference type="EMBL" id="MBP0905596.1"/>
    </source>
</evidence>
<protein>
    <submittedName>
        <fullName evidence="1">Uncharacterized protein</fullName>
    </submittedName>
</protein>
<gene>
    <name evidence="1" type="ORF">J8H85_17340</name>
</gene>
<reference evidence="1 2" key="1">
    <citation type="submission" date="2021-04" db="EMBL/GenBank/DDBJ databases">
        <title>Mariniflexile gromovii gen. nov., sp. nov., a gliding bacterium isolated from the sea urchin Strongylocentrotus intermedius.</title>
        <authorList>
            <person name="Ko S."/>
            <person name="Le V."/>
            <person name="Ahn C.-Y."/>
            <person name="Oh H.-M."/>
        </authorList>
    </citation>
    <scope>NUCLEOTIDE SEQUENCE [LARGE SCALE GENOMIC DNA]</scope>
    <source>
        <strain evidence="1 2">KCTC 12570</strain>
    </source>
</reference>